<protein>
    <recommendedName>
        <fullName evidence="4">DNA-directed RNA polymerase III subunit RPC5</fullName>
    </recommendedName>
</protein>
<feature type="region of interest" description="Disordered" evidence="1">
    <location>
        <begin position="1"/>
        <end position="73"/>
    </location>
</feature>
<name>A0AAP0IRK7_9MAGN</name>
<reference evidence="2 3" key="1">
    <citation type="submission" date="2024-01" db="EMBL/GenBank/DDBJ databases">
        <title>Genome assemblies of Stephania.</title>
        <authorList>
            <person name="Yang L."/>
        </authorList>
    </citation>
    <scope>NUCLEOTIDE SEQUENCE [LARGE SCALE GENOMIC DNA]</scope>
    <source>
        <strain evidence="2">YNDBR</strain>
        <tissue evidence="2">Leaf</tissue>
    </source>
</reference>
<dbReference type="GO" id="GO:0042797">
    <property type="term" value="P:tRNA transcription by RNA polymerase III"/>
    <property type="evidence" value="ECO:0007669"/>
    <property type="project" value="TreeGrafter"/>
</dbReference>
<dbReference type="InterPro" id="IPR006886">
    <property type="entry name" value="RNA_pol_III_Rpc5"/>
</dbReference>
<proteinExistence type="predicted"/>
<evidence type="ECO:0000313" key="2">
    <source>
        <dbReference type="EMBL" id="KAK9120448.1"/>
    </source>
</evidence>
<sequence length="630" mass="69983">MELDLGDLAQSEAPSQQSSRPSRFQPKSAKLKPKPAPKPEPASEALPPMLTKPEASDSPVVVVVDDGGGGGGDGVVNRIDEANEGTVMKELDLKPEEAVERVERVEEDPMEEDAEEDRVVREIDVVLCPPIDSDSQVRFKPKTSRLEIDLSLDVDRNYNANIPENMKITKQTLISSKAPLATSCAVGLLKGDKLYLNPIHAVMQLRPSMEHLKGGSKKKMDVPEEKLLDHQKSKESLQRHLQSKIRMLRRTGISLEYHGPHSSVARKYREKMVSSNDSQIDFSMKPSLLSLPLEERIQEVLSKGPPIHQFNSFKYFAPDDSDDDILAVLQRHADLVQGLWVPNSTFLKLKHMEAAIRDYVLLLFSKNNIINSKQLEGSGRRVEVPPHVLSPFAIFRPISNDWKFRMAKDTLFLSQKEYRPIVRNQDQAWAERERMIMEAVGREVVNSSSSNMSMKDSIGANARQGSKIGVNGKPSHGTTIAADDREALSKAVTGIFSDYKVCSLQLINQSLRDRALAKSSNSKAGERTARAAAKAASDFPKELLSIVNEIAIKVHSVYVAKSSENSTLNPLRNVVINLFRGKEPNAKLRKADIIEAAKISAKKDYSDTPEYSQNDLRQLKKSVTGIGKAD</sequence>
<comment type="caution">
    <text evidence="2">The sequence shown here is derived from an EMBL/GenBank/DDBJ whole genome shotgun (WGS) entry which is preliminary data.</text>
</comment>
<dbReference type="PANTHER" id="PTHR12069:SF0">
    <property type="entry name" value="DNA-DIRECTED RNA POLYMERASE III SUBUNIT RPC5"/>
    <property type="match status" value="1"/>
</dbReference>
<organism evidence="2 3">
    <name type="scientific">Stephania yunnanensis</name>
    <dbReference type="NCBI Taxonomy" id="152371"/>
    <lineage>
        <taxon>Eukaryota</taxon>
        <taxon>Viridiplantae</taxon>
        <taxon>Streptophyta</taxon>
        <taxon>Embryophyta</taxon>
        <taxon>Tracheophyta</taxon>
        <taxon>Spermatophyta</taxon>
        <taxon>Magnoliopsida</taxon>
        <taxon>Ranunculales</taxon>
        <taxon>Menispermaceae</taxon>
        <taxon>Menispermoideae</taxon>
        <taxon>Cissampelideae</taxon>
        <taxon>Stephania</taxon>
    </lineage>
</organism>
<dbReference type="PANTHER" id="PTHR12069">
    <property type="entry name" value="DNA-DIRECTED RNA POLYMERASES III 80 KDA POLYPEPTIDE RNA POLYMERASE III SUBUNIT 5"/>
    <property type="match status" value="1"/>
</dbReference>
<evidence type="ECO:0000256" key="1">
    <source>
        <dbReference type="SAM" id="MobiDB-lite"/>
    </source>
</evidence>
<dbReference type="Proteomes" id="UP001420932">
    <property type="component" value="Unassembled WGS sequence"/>
</dbReference>
<dbReference type="AlphaFoldDB" id="A0AAP0IRK7"/>
<accession>A0AAP0IRK7</accession>
<dbReference type="GO" id="GO:0005666">
    <property type="term" value="C:RNA polymerase III complex"/>
    <property type="evidence" value="ECO:0007669"/>
    <property type="project" value="TreeGrafter"/>
</dbReference>
<dbReference type="EMBL" id="JBBNAF010000008">
    <property type="protein sequence ID" value="KAK9120448.1"/>
    <property type="molecule type" value="Genomic_DNA"/>
</dbReference>
<dbReference type="Pfam" id="PF04801">
    <property type="entry name" value="RPC5"/>
    <property type="match status" value="2"/>
</dbReference>
<evidence type="ECO:0000313" key="3">
    <source>
        <dbReference type="Proteomes" id="UP001420932"/>
    </source>
</evidence>
<feature type="compositionally biased region" description="Low complexity" evidence="1">
    <location>
        <begin position="10"/>
        <end position="28"/>
    </location>
</feature>
<keyword evidence="3" id="KW-1185">Reference proteome</keyword>
<evidence type="ECO:0008006" key="4">
    <source>
        <dbReference type="Google" id="ProtNLM"/>
    </source>
</evidence>
<gene>
    <name evidence="2" type="ORF">Syun_018065</name>
</gene>